<dbReference type="Proteomes" id="UP000315295">
    <property type="component" value="Unassembled WGS sequence"/>
</dbReference>
<dbReference type="Pfam" id="PF02298">
    <property type="entry name" value="Cu_bind_like"/>
    <property type="match status" value="1"/>
</dbReference>
<dbReference type="InterPro" id="IPR008972">
    <property type="entry name" value="Cupredoxin"/>
</dbReference>
<keyword evidence="4" id="KW-0186">Copper</keyword>
<dbReference type="Gene3D" id="2.60.40.420">
    <property type="entry name" value="Cupredoxins - blue copper proteins"/>
    <property type="match status" value="1"/>
</dbReference>
<dbReference type="GO" id="GO:0009055">
    <property type="term" value="F:electron transfer activity"/>
    <property type="evidence" value="ECO:0007669"/>
    <property type="project" value="InterPro"/>
</dbReference>
<dbReference type="CDD" id="cd04216">
    <property type="entry name" value="Phytocyanin"/>
    <property type="match status" value="1"/>
</dbReference>
<feature type="transmembrane region" description="Helical" evidence="7">
    <location>
        <begin position="165"/>
        <end position="190"/>
    </location>
</feature>
<sequence>MAKLLQILVCVLLVLGFALTSSATVYTVGDTSGWDISTNLNSWPNDKKFKVGDALSFQYSSSNSVSQVTKESFDVCNTAKVIKKYTGGNTTVTLTKPGDWYFVSGSKLYCLGGMKLVVEVENNQAYAPASVPEAATGSGQGDPPNPTTKSNTPTSSAFINCGPNAFVLAIFGLIAVTLYMDVTFGDFVFVMKLY</sequence>
<proteinExistence type="predicted"/>
<evidence type="ECO:0000313" key="10">
    <source>
        <dbReference type="EMBL" id="TQD96256.1"/>
    </source>
</evidence>
<name>A0A540MC14_MALBA</name>
<keyword evidence="8" id="KW-0732">Signal</keyword>
<accession>A0A540MC14</accession>
<evidence type="ECO:0000256" key="5">
    <source>
        <dbReference type="ARBA" id="ARBA00023180"/>
    </source>
</evidence>
<evidence type="ECO:0000256" key="7">
    <source>
        <dbReference type="SAM" id="Phobius"/>
    </source>
</evidence>
<keyword evidence="1" id="KW-0813">Transport</keyword>
<feature type="domain" description="Phytocyanin" evidence="9">
    <location>
        <begin position="24"/>
        <end position="122"/>
    </location>
</feature>
<keyword evidence="7" id="KW-0472">Membrane</keyword>
<keyword evidence="3" id="KW-0249">Electron transport</keyword>
<dbReference type="STRING" id="106549.A0A540MC14"/>
<keyword evidence="11" id="KW-1185">Reference proteome</keyword>
<dbReference type="AlphaFoldDB" id="A0A540MC14"/>
<feature type="chain" id="PRO_5021913423" description="Phytocyanin domain-containing protein" evidence="8">
    <location>
        <begin position="23"/>
        <end position="194"/>
    </location>
</feature>
<dbReference type="GO" id="GO:0005886">
    <property type="term" value="C:plasma membrane"/>
    <property type="evidence" value="ECO:0007669"/>
    <property type="project" value="TreeGrafter"/>
</dbReference>
<dbReference type="EMBL" id="VIEB01000295">
    <property type="protein sequence ID" value="TQD96256.1"/>
    <property type="molecule type" value="Genomic_DNA"/>
</dbReference>
<evidence type="ECO:0000313" key="11">
    <source>
        <dbReference type="Proteomes" id="UP000315295"/>
    </source>
</evidence>
<evidence type="ECO:0000256" key="8">
    <source>
        <dbReference type="SAM" id="SignalP"/>
    </source>
</evidence>
<keyword evidence="7" id="KW-1133">Transmembrane helix</keyword>
<dbReference type="PROSITE" id="PS51485">
    <property type="entry name" value="PHYTOCYANIN"/>
    <property type="match status" value="1"/>
</dbReference>
<feature type="signal peptide" evidence="8">
    <location>
        <begin position="1"/>
        <end position="22"/>
    </location>
</feature>
<gene>
    <name evidence="10" type="ORF">C1H46_018165</name>
</gene>
<dbReference type="InterPro" id="IPR039391">
    <property type="entry name" value="Phytocyanin-like"/>
</dbReference>
<dbReference type="PANTHER" id="PTHR33021:SF70">
    <property type="entry name" value="PHYTOCYANIN DOMAIN-CONTAINING PROTEIN"/>
    <property type="match status" value="1"/>
</dbReference>
<dbReference type="PANTHER" id="PTHR33021">
    <property type="entry name" value="BLUE COPPER PROTEIN"/>
    <property type="match status" value="1"/>
</dbReference>
<keyword evidence="2" id="KW-0479">Metal-binding</keyword>
<dbReference type="FunFam" id="2.60.40.420:FF:000003">
    <property type="entry name" value="Blue copper"/>
    <property type="match status" value="1"/>
</dbReference>
<comment type="caution">
    <text evidence="10">The sequence shown here is derived from an EMBL/GenBank/DDBJ whole genome shotgun (WGS) entry which is preliminary data.</text>
</comment>
<dbReference type="InterPro" id="IPR003245">
    <property type="entry name" value="Phytocyanin_dom"/>
</dbReference>
<keyword evidence="5" id="KW-0325">Glycoprotein</keyword>
<protein>
    <recommendedName>
        <fullName evidence="9">Phytocyanin domain-containing protein</fullName>
    </recommendedName>
</protein>
<dbReference type="GO" id="GO:0046872">
    <property type="term" value="F:metal ion binding"/>
    <property type="evidence" value="ECO:0007669"/>
    <property type="project" value="UniProtKB-KW"/>
</dbReference>
<evidence type="ECO:0000256" key="2">
    <source>
        <dbReference type="ARBA" id="ARBA00022723"/>
    </source>
</evidence>
<keyword evidence="7" id="KW-0812">Transmembrane</keyword>
<feature type="region of interest" description="Disordered" evidence="6">
    <location>
        <begin position="131"/>
        <end position="154"/>
    </location>
</feature>
<reference evidence="10 11" key="1">
    <citation type="journal article" date="2019" name="G3 (Bethesda)">
        <title>Sequencing of a Wild Apple (Malus baccata) Genome Unravels the Differences Between Cultivated and Wild Apple Species Regarding Disease Resistance and Cold Tolerance.</title>
        <authorList>
            <person name="Chen X."/>
        </authorList>
    </citation>
    <scope>NUCLEOTIDE SEQUENCE [LARGE SCALE GENOMIC DNA]</scope>
    <source>
        <strain evidence="11">cv. Shandingzi</strain>
        <tissue evidence="10">Leaves</tissue>
    </source>
</reference>
<evidence type="ECO:0000256" key="6">
    <source>
        <dbReference type="SAM" id="MobiDB-lite"/>
    </source>
</evidence>
<dbReference type="SUPFAM" id="SSF49503">
    <property type="entry name" value="Cupredoxins"/>
    <property type="match status" value="1"/>
</dbReference>
<evidence type="ECO:0000256" key="4">
    <source>
        <dbReference type="ARBA" id="ARBA00023008"/>
    </source>
</evidence>
<organism evidence="10 11">
    <name type="scientific">Malus baccata</name>
    <name type="common">Siberian crab apple</name>
    <name type="synonym">Pyrus baccata</name>
    <dbReference type="NCBI Taxonomy" id="106549"/>
    <lineage>
        <taxon>Eukaryota</taxon>
        <taxon>Viridiplantae</taxon>
        <taxon>Streptophyta</taxon>
        <taxon>Embryophyta</taxon>
        <taxon>Tracheophyta</taxon>
        <taxon>Spermatophyta</taxon>
        <taxon>Magnoliopsida</taxon>
        <taxon>eudicotyledons</taxon>
        <taxon>Gunneridae</taxon>
        <taxon>Pentapetalae</taxon>
        <taxon>rosids</taxon>
        <taxon>fabids</taxon>
        <taxon>Rosales</taxon>
        <taxon>Rosaceae</taxon>
        <taxon>Amygdaloideae</taxon>
        <taxon>Maleae</taxon>
        <taxon>Malus</taxon>
    </lineage>
</organism>
<evidence type="ECO:0000256" key="1">
    <source>
        <dbReference type="ARBA" id="ARBA00022448"/>
    </source>
</evidence>
<evidence type="ECO:0000256" key="3">
    <source>
        <dbReference type="ARBA" id="ARBA00022982"/>
    </source>
</evidence>
<evidence type="ECO:0000259" key="9">
    <source>
        <dbReference type="PROSITE" id="PS51485"/>
    </source>
</evidence>